<dbReference type="AlphaFoldDB" id="A0A2J7TGP6"/>
<dbReference type="PANTHER" id="PTHR30373">
    <property type="entry name" value="UPF0603 PROTEIN YGCG"/>
    <property type="match status" value="1"/>
</dbReference>
<keyword evidence="1" id="KW-0472">Membrane</keyword>
<evidence type="ECO:0000313" key="3">
    <source>
        <dbReference type="EMBL" id="PNG25919.1"/>
    </source>
</evidence>
<proteinExistence type="predicted"/>
<dbReference type="PANTHER" id="PTHR30373:SF8">
    <property type="entry name" value="BLL7265 PROTEIN"/>
    <property type="match status" value="1"/>
</dbReference>
<reference evidence="3 4" key="1">
    <citation type="submission" date="2017-10" db="EMBL/GenBank/DDBJ databases">
        <title>Genome announcement of Methylocella silvestris TVC from permafrost.</title>
        <authorList>
            <person name="Wang J."/>
            <person name="Geng K."/>
            <person name="Ul-Haque F."/>
            <person name="Crombie A.T."/>
            <person name="Street L.E."/>
            <person name="Wookey P.A."/>
            <person name="Murrell J.C."/>
            <person name="Pratscher J."/>
        </authorList>
    </citation>
    <scope>NUCLEOTIDE SEQUENCE [LARGE SCALE GENOMIC DNA]</scope>
    <source>
        <strain evidence="3 4">TVC</strain>
    </source>
</reference>
<dbReference type="EMBL" id="PDZR01000011">
    <property type="protein sequence ID" value="PNG25919.1"/>
    <property type="molecule type" value="Genomic_DNA"/>
</dbReference>
<gene>
    <name evidence="3" type="ORF">CR492_11380</name>
</gene>
<evidence type="ECO:0000313" key="4">
    <source>
        <dbReference type="Proteomes" id="UP000236286"/>
    </source>
</evidence>
<dbReference type="OrthoDB" id="5825388at2"/>
<dbReference type="InterPro" id="IPR007621">
    <property type="entry name" value="TPM_dom"/>
</dbReference>
<keyword evidence="1" id="KW-1133">Transmembrane helix</keyword>
<dbReference type="Pfam" id="PF04536">
    <property type="entry name" value="TPM_phosphatase"/>
    <property type="match status" value="1"/>
</dbReference>
<feature type="transmembrane region" description="Helical" evidence="1">
    <location>
        <begin position="37"/>
        <end position="58"/>
    </location>
</feature>
<accession>A0A2J7TGP6</accession>
<keyword evidence="1" id="KW-0812">Transmembrane</keyword>
<protein>
    <recommendedName>
        <fullName evidence="2">TPM domain-containing protein</fullName>
    </recommendedName>
</protein>
<feature type="transmembrane region" description="Helical" evidence="1">
    <location>
        <begin position="65"/>
        <end position="88"/>
    </location>
</feature>
<evidence type="ECO:0000256" key="1">
    <source>
        <dbReference type="SAM" id="Phobius"/>
    </source>
</evidence>
<organism evidence="3 4">
    <name type="scientific">Methylocella silvestris</name>
    <dbReference type="NCBI Taxonomy" id="199596"/>
    <lineage>
        <taxon>Bacteria</taxon>
        <taxon>Pseudomonadati</taxon>
        <taxon>Pseudomonadota</taxon>
        <taxon>Alphaproteobacteria</taxon>
        <taxon>Hyphomicrobiales</taxon>
        <taxon>Beijerinckiaceae</taxon>
        <taxon>Methylocella</taxon>
    </lineage>
</organism>
<name>A0A2J7TGP6_METSI</name>
<feature type="domain" description="TPM" evidence="2">
    <location>
        <begin position="102"/>
        <end position="181"/>
    </location>
</feature>
<sequence>MILSDEDQARINAAIAAAAPKTKGEIFCVLTPSSEEYAIYGLAWSALAALALAVLLAATTHLAPLPLVLIQIFVCAALYILLSVFGLAPRLAPYVHVRHEHAHRYAMEQFICHGLTRKQNPAGVLIFVSLAENYARVIASEGIAEKVDKPLWGGALNSLSQGMRGGDLATGFVEAIEQCGALLAEHFPAEKGDVAVKHEIYVLGRPKRRILARLLARLLPAARGGEHRDAGPPVRG</sequence>
<evidence type="ECO:0000259" key="2">
    <source>
        <dbReference type="Pfam" id="PF04536"/>
    </source>
</evidence>
<dbReference type="Gene3D" id="3.10.310.50">
    <property type="match status" value="1"/>
</dbReference>
<dbReference type="RefSeq" id="WP_102843858.1">
    <property type="nucleotide sequence ID" value="NZ_PDZR01000011.1"/>
</dbReference>
<comment type="caution">
    <text evidence="3">The sequence shown here is derived from an EMBL/GenBank/DDBJ whole genome shotgun (WGS) entry which is preliminary data.</text>
</comment>
<dbReference type="Proteomes" id="UP000236286">
    <property type="component" value="Unassembled WGS sequence"/>
</dbReference>